<dbReference type="SMART" id="SM01149">
    <property type="entry name" value="DUF1237"/>
    <property type="match status" value="1"/>
</dbReference>
<comment type="caution">
    <text evidence="1">The sequence shown here is derived from an EMBL/GenBank/DDBJ whole genome shotgun (WGS) entry which is preliminary data.</text>
</comment>
<name>A0A8K0SSG2_9HYPO</name>
<evidence type="ECO:0008006" key="3">
    <source>
        <dbReference type="Google" id="ProtNLM"/>
    </source>
</evidence>
<dbReference type="Pfam" id="PF06824">
    <property type="entry name" value="Glyco_hydro_125"/>
    <property type="match status" value="1"/>
</dbReference>
<dbReference type="PIRSF" id="PIRSF028846">
    <property type="entry name" value="UCP028846"/>
    <property type="match status" value="1"/>
</dbReference>
<dbReference type="Gene3D" id="1.50.10.10">
    <property type="match status" value="1"/>
</dbReference>
<evidence type="ECO:0000313" key="1">
    <source>
        <dbReference type="EMBL" id="KAH7319794.1"/>
    </source>
</evidence>
<dbReference type="GO" id="GO:0005975">
    <property type="term" value="P:carbohydrate metabolic process"/>
    <property type="evidence" value="ECO:0007669"/>
    <property type="project" value="InterPro"/>
</dbReference>
<evidence type="ECO:0000313" key="2">
    <source>
        <dbReference type="Proteomes" id="UP000813444"/>
    </source>
</evidence>
<dbReference type="InterPro" id="IPR008313">
    <property type="entry name" value="GH125"/>
</dbReference>
<dbReference type="OrthoDB" id="7771656at2759"/>
<accession>A0A8K0SSG2</accession>
<keyword evidence="2" id="KW-1185">Reference proteome</keyword>
<dbReference type="EMBL" id="JAGPNK010000006">
    <property type="protein sequence ID" value="KAH7319794.1"/>
    <property type="molecule type" value="Genomic_DNA"/>
</dbReference>
<protein>
    <recommendedName>
        <fullName evidence="3">Glycoside hydrolase family 125 protein</fullName>
    </recommendedName>
</protein>
<dbReference type="InterPro" id="IPR008928">
    <property type="entry name" value="6-hairpin_glycosidase_sf"/>
</dbReference>
<dbReference type="Proteomes" id="UP000813444">
    <property type="component" value="Unassembled WGS sequence"/>
</dbReference>
<reference evidence="1" key="1">
    <citation type="journal article" date="2021" name="Nat. Commun.">
        <title>Genetic determinants of endophytism in the Arabidopsis root mycobiome.</title>
        <authorList>
            <person name="Mesny F."/>
            <person name="Miyauchi S."/>
            <person name="Thiergart T."/>
            <person name="Pickel B."/>
            <person name="Atanasova L."/>
            <person name="Karlsson M."/>
            <person name="Huettel B."/>
            <person name="Barry K.W."/>
            <person name="Haridas S."/>
            <person name="Chen C."/>
            <person name="Bauer D."/>
            <person name="Andreopoulos W."/>
            <person name="Pangilinan J."/>
            <person name="LaButti K."/>
            <person name="Riley R."/>
            <person name="Lipzen A."/>
            <person name="Clum A."/>
            <person name="Drula E."/>
            <person name="Henrissat B."/>
            <person name="Kohler A."/>
            <person name="Grigoriev I.V."/>
            <person name="Martin F.M."/>
            <person name="Hacquard S."/>
        </authorList>
    </citation>
    <scope>NUCLEOTIDE SEQUENCE</scope>
    <source>
        <strain evidence="1">MPI-CAGE-CH-0235</strain>
    </source>
</reference>
<gene>
    <name evidence="1" type="ORF">B0I35DRAFT_478108</name>
</gene>
<dbReference type="PANTHER" id="PTHR31047">
    <property type="entry name" value="MEIOTICALLY UP-REGULATED GENE 157 PROTEIN"/>
    <property type="match status" value="1"/>
</dbReference>
<sequence length="513" mass="57402">MRSILLALAGVAAAIPSDCPGYTQYAETRHPPYSAGKRNFPFQRPEERCRTHPIPEVERIINDDMKSAIKDPDLHRLFENTWPNTLDTTVLWKGVSAENANEELSFIITGDINAMWLRDSANQLQSYKSIIHGPSDDGTGNDMASLFRGAINLQGRYIRQFPHCNAFQPPPESGMGHAKRSIEKRDEVKPPYKSSVVFECKYELDSLAAFLQLSWDYYEASGDRAFFGKFAWADTVRTILKTVKELMIGTYATDGSINESPYTWQRQSTRSTETVANNGHGDPVKGGVGLIRSFFRPSDDACVYQYLIPANMMFSRYLGSCADIMRSIDGDLADEMADIAANIVQGINNHAVVRHPEFGNIYAYESDGYFSRGVMDDANLPSLLSIPHLGYENSSSTVYQNTRKFVLSTANPYYAWGPVLNATGGPHLGPGRGWPMAVIMQIMTSDDDDEIENGIRQLLGSTGSLGLIHETVSSHNEHQWSRPWFAWANGLFGQMILDLKKRKPHLLSRSYQN</sequence>
<dbReference type="PANTHER" id="PTHR31047:SF1">
    <property type="entry name" value="DUF1237 DOMAIN-CONTAINING PROTEIN"/>
    <property type="match status" value="1"/>
</dbReference>
<proteinExistence type="predicted"/>
<organism evidence="1 2">
    <name type="scientific">Stachybotrys elegans</name>
    <dbReference type="NCBI Taxonomy" id="80388"/>
    <lineage>
        <taxon>Eukaryota</taxon>
        <taxon>Fungi</taxon>
        <taxon>Dikarya</taxon>
        <taxon>Ascomycota</taxon>
        <taxon>Pezizomycotina</taxon>
        <taxon>Sordariomycetes</taxon>
        <taxon>Hypocreomycetidae</taxon>
        <taxon>Hypocreales</taxon>
        <taxon>Stachybotryaceae</taxon>
        <taxon>Stachybotrys</taxon>
    </lineage>
</organism>
<dbReference type="AlphaFoldDB" id="A0A8K0SSG2"/>
<dbReference type="GO" id="GO:0003824">
    <property type="term" value="F:catalytic activity"/>
    <property type="evidence" value="ECO:0007669"/>
    <property type="project" value="UniProtKB-ARBA"/>
</dbReference>
<dbReference type="InterPro" id="IPR012341">
    <property type="entry name" value="6hp_glycosidase-like_sf"/>
</dbReference>
<dbReference type="SUPFAM" id="SSF48208">
    <property type="entry name" value="Six-hairpin glycosidases"/>
    <property type="match status" value="1"/>
</dbReference>